<evidence type="ECO:0000256" key="3">
    <source>
        <dbReference type="ARBA" id="ARBA00004406"/>
    </source>
</evidence>
<evidence type="ECO:0000313" key="17">
    <source>
        <dbReference type="Proteomes" id="UP000594454"/>
    </source>
</evidence>
<evidence type="ECO:0000256" key="8">
    <source>
        <dbReference type="ARBA" id="ARBA00022848"/>
    </source>
</evidence>
<dbReference type="InterPro" id="IPR017972">
    <property type="entry name" value="Cyt_P450_CS"/>
</dbReference>
<dbReference type="PROSITE" id="PS00086">
    <property type="entry name" value="CYTOCHROME_P450"/>
    <property type="match status" value="1"/>
</dbReference>
<protein>
    <recommendedName>
        <fullName evidence="18">Cytochrome P450</fullName>
    </recommendedName>
</protein>
<keyword evidence="11 14" id="KW-0503">Monooxygenase</keyword>
<proteinExistence type="inferred from homology"/>
<evidence type="ECO:0000256" key="11">
    <source>
        <dbReference type="ARBA" id="ARBA00023033"/>
    </source>
</evidence>
<dbReference type="FunFam" id="1.10.630.10:FF:000042">
    <property type="entry name" value="Cytochrome P450"/>
    <property type="match status" value="1"/>
</dbReference>
<reference evidence="16 17" key="1">
    <citation type="submission" date="2020-11" db="EMBL/GenBank/DDBJ databases">
        <authorList>
            <person name="Wallbank WR R."/>
            <person name="Pardo Diaz C."/>
            <person name="Kozak K."/>
            <person name="Martin S."/>
            <person name="Jiggins C."/>
            <person name="Moest M."/>
            <person name="Warren A I."/>
            <person name="Generalovic N T."/>
            <person name="Byers J.R.P. K."/>
            <person name="Montejo-Kovacevich G."/>
            <person name="Yen C E."/>
        </authorList>
    </citation>
    <scope>NUCLEOTIDE SEQUENCE [LARGE SCALE GENOMIC DNA]</scope>
</reference>
<dbReference type="PANTHER" id="PTHR24292">
    <property type="entry name" value="CYTOCHROME P450"/>
    <property type="match status" value="1"/>
</dbReference>
<evidence type="ECO:0000256" key="14">
    <source>
        <dbReference type="RuleBase" id="RU000461"/>
    </source>
</evidence>
<dbReference type="InterPro" id="IPR001128">
    <property type="entry name" value="Cyt_P450"/>
</dbReference>
<dbReference type="Pfam" id="PF00067">
    <property type="entry name" value="p450"/>
    <property type="match status" value="1"/>
</dbReference>
<evidence type="ECO:0000256" key="7">
    <source>
        <dbReference type="ARBA" id="ARBA00022824"/>
    </source>
</evidence>
<accession>A0A7R8UEE3</accession>
<dbReference type="SUPFAM" id="SSF48264">
    <property type="entry name" value="Cytochrome P450"/>
    <property type="match status" value="1"/>
</dbReference>
<organism evidence="16 17">
    <name type="scientific">Hermetia illucens</name>
    <name type="common">Black soldier fly</name>
    <dbReference type="NCBI Taxonomy" id="343691"/>
    <lineage>
        <taxon>Eukaryota</taxon>
        <taxon>Metazoa</taxon>
        <taxon>Ecdysozoa</taxon>
        <taxon>Arthropoda</taxon>
        <taxon>Hexapoda</taxon>
        <taxon>Insecta</taxon>
        <taxon>Pterygota</taxon>
        <taxon>Neoptera</taxon>
        <taxon>Endopterygota</taxon>
        <taxon>Diptera</taxon>
        <taxon>Brachycera</taxon>
        <taxon>Stratiomyomorpha</taxon>
        <taxon>Stratiomyidae</taxon>
        <taxon>Hermetiinae</taxon>
        <taxon>Hermetia</taxon>
    </lineage>
</organism>
<evidence type="ECO:0008006" key="18">
    <source>
        <dbReference type="Google" id="ProtNLM"/>
    </source>
</evidence>
<dbReference type="InterPro" id="IPR002401">
    <property type="entry name" value="Cyt_P450_E_grp-I"/>
</dbReference>
<name>A0A7R8UEE3_HERIL</name>
<keyword evidence="7" id="KW-0256">Endoplasmic reticulum</keyword>
<dbReference type="EMBL" id="LR899009">
    <property type="protein sequence ID" value="CAD7079271.1"/>
    <property type="molecule type" value="Genomic_DNA"/>
</dbReference>
<keyword evidence="12 15" id="KW-0472">Membrane</keyword>
<dbReference type="Proteomes" id="UP000594454">
    <property type="component" value="Chromosome 1"/>
</dbReference>
<evidence type="ECO:0000256" key="10">
    <source>
        <dbReference type="ARBA" id="ARBA00023004"/>
    </source>
</evidence>
<evidence type="ECO:0000256" key="5">
    <source>
        <dbReference type="ARBA" id="ARBA00022617"/>
    </source>
</evidence>
<evidence type="ECO:0000256" key="4">
    <source>
        <dbReference type="ARBA" id="ARBA00010617"/>
    </source>
</evidence>
<dbReference type="CDD" id="cd11056">
    <property type="entry name" value="CYP6-like"/>
    <property type="match status" value="1"/>
</dbReference>
<dbReference type="Gene3D" id="1.10.630.10">
    <property type="entry name" value="Cytochrome P450"/>
    <property type="match status" value="1"/>
</dbReference>
<evidence type="ECO:0000256" key="15">
    <source>
        <dbReference type="SAM" id="Phobius"/>
    </source>
</evidence>
<sequence>MAVIIYLVSAVVIIITYVYISFKKSYRLWSSLNVPYLEPSFPFGNLKDITKSRHFIYITRDLYEKLKGKRDYAGIWSFKSPMLFVTSADFAKDVLVRDFATFADRGVYSNPKHDPLSGNLFFLEGPDWKSLRSKLSPAFTSGKMKTMFHTVTAVADELTSYMEEQKIVGTEVDMKNLMARFTIDVISSCVFGLEGKSIKEPNSEFLRIGLNAIKLGKLRQFLTFVAMIMREQARSLGFRMFNEETTDFFTNMVHETIAFRRENNYHRNDLMQILIEHLKLVEEDDSNDSGLTIDEVVANSFIFFFAGFETSSTTLTVALYHLAKNPNIQKQARAEISTVLSKHDNKLSYEGLAEMELLERILLETLRLFPPVGTVHRVSNQDYTLPNGGVVPKGTFLVLPVYAMHHDKDVFPEPERFDPERFTEEEKSKRHPFAFLPFGEGPRICIGARFAMMQTKIALVKLLSNYLVITCDNTPTTLEVDESSLTVVPKDSVWLKFEKV</sequence>
<evidence type="ECO:0000256" key="2">
    <source>
        <dbReference type="ARBA" id="ARBA00004174"/>
    </source>
</evidence>
<evidence type="ECO:0000256" key="12">
    <source>
        <dbReference type="ARBA" id="ARBA00023136"/>
    </source>
</evidence>
<dbReference type="PRINTS" id="PR00463">
    <property type="entry name" value="EP450I"/>
</dbReference>
<dbReference type="GO" id="GO:0005506">
    <property type="term" value="F:iron ion binding"/>
    <property type="evidence" value="ECO:0007669"/>
    <property type="project" value="InterPro"/>
</dbReference>
<dbReference type="AlphaFoldDB" id="A0A7R8UEE3"/>
<evidence type="ECO:0000256" key="13">
    <source>
        <dbReference type="PIRSR" id="PIRSR602401-1"/>
    </source>
</evidence>
<feature type="transmembrane region" description="Helical" evidence="15">
    <location>
        <begin position="6"/>
        <end position="22"/>
    </location>
</feature>
<evidence type="ECO:0000313" key="16">
    <source>
        <dbReference type="EMBL" id="CAD7079271.1"/>
    </source>
</evidence>
<keyword evidence="6 13" id="KW-0479">Metal-binding</keyword>
<keyword evidence="10 13" id="KW-0408">Iron</keyword>
<evidence type="ECO:0000256" key="1">
    <source>
        <dbReference type="ARBA" id="ARBA00001971"/>
    </source>
</evidence>
<dbReference type="GO" id="GO:0005789">
    <property type="term" value="C:endoplasmic reticulum membrane"/>
    <property type="evidence" value="ECO:0007669"/>
    <property type="project" value="UniProtKB-SubCell"/>
</dbReference>
<dbReference type="InterPro" id="IPR036396">
    <property type="entry name" value="Cyt_P450_sf"/>
</dbReference>
<comment type="cofactor">
    <cofactor evidence="1 13">
        <name>heme</name>
        <dbReference type="ChEBI" id="CHEBI:30413"/>
    </cofactor>
</comment>
<comment type="similarity">
    <text evidence="4 14">Belongs to the cytochrome P450 family.</text>
</comment>
<dbReference type="PANTHER" id="PTHR24292:SF103">
    <property type="entry name" value="CYTOCHROME P450 6BS1"/>
    <property type="match status" value="1"/>
</dbReference>
<feature type="binding site" description="axial binding residue" evidence="13">
    <location>
        <position position="445"/>
    </location>
    <ligand>
        <name>heme</name>
        <dbReference type="ChEBI" id="CHEBI:30413"/>
    </ligand>
    <ligandPart>
        <name>Fe</name>
        <dbReference type="ChEBI" id="CHEBI:18248"/>
    </ligandPart>
</feature>
<gene>
    <name evidence="16" type="ORF">HERILL_LOCUS2492</name>
</gene>
<keyword evidence="5 13" id="KW-0349">Heme</keyword>
<dbReference type="InterPro" id="IPR050476">
    <property type="entry name" value="Insect_CytP450_Detox"/>
</dbReference>
<evidence type="ECO:0000256" key="6">
    <source>
        <dbReference type="ARBA" id="ARBA00022723"/>
    </source>
</evidence>
<evidence type="ECO:0000256" key="9">
    <source>
        <dbReference type="ARBA" id="ARBA00023002"/>
    </source>
</evidence>
<keyword evidence="15" id="KW-0812">Transmembrane</keyword>
<keyword evidence="8" id="KW-0492">Microsome</keyword>
<keyword evidence="9 14" id="KW-0560">Oxidoreductase</keyword>
<keyword evidence="15" id="KW-1133">Transmembrane helix</keyword>
<dbReference type="GO" id="GO:0020037">
    <property type="term" value="F:heme binding"/>
    <property type="evidence" value="ECO:0007669"/>
    <property type="project" value="InterPro"/>
</dbReference>
<dbReference type="GO" id="GO:0016705">
    <property type="term" value="F:oxidoreductase activity, acting on paired donors, with incorporation or reduction of molecular oxygen"/>
    <property type="evidence" value="ECO:0007669"/>
    <property type="project" value="InterPro"/>
</dbReference>
<dbReference type="OrthoDB" id="2789670at2759"/>
<keyword evidence="17" id="KW-1185">Reference proteome</keyword>
<dbReference type="PRINTS" id="PR00385">
    <property type="entry name" value="P450"/>
</dbReference>
<dbReference type="InParanoid" id="A0A7R8UEE3"/>
<comment type="subcellular location">
    <subcellularLocation>
        <location evidence="3">Endoplasmic reticulum membrane</location>
        <topology evidence="3">Peripheral membrane protein</topology>
    </subcellularLocation>
    <subcellularLocation>
        <location evidence="2">Microsome membrane</location>
        <topology evidence="2">Peripheral membrane protein</topology>
    </subcellularLocation>
</comment>
<dbReference type="OMA" id="IHFAHIM"/>
<dbReference type="GO" id="GO:0004497">
    <property type="term" value="F:monooxygenase activity"/>
    <property type="evidence" value="ECO:0007669"/>
    <property type="project" value="UniProtKB-KW"/>
</dbReference>